<dbReference type="KEGG" id="peo:AS203_11135"/>
<dbReference type="GO" id="GO:0140098">
    <property type="term" value="F:catalytic activity, acting on RNA"/>
    <property type="evidence" value="ECO:0007669"/>
    <property type="project" value="UniProtKB-ARBA"/>
</dbReference>
<sequence>MLFHPLHTALPRPQQFNNPFFYDPHPLCRLAVEQLRLQIEALTAWREEVARGKMFGVLVVEKASGELGFLAAYSGQIGERADWEGFVPAVFDYLQPAGYFKTEEEKISRINREIADLMSSEQRREAVEHLALMKAAAEREIEAYRQQMREAKRKRDERREQSVEDADEEARIRESQFMKAELRRLKKRLAARVAALAATVQTFDDEIERRKAERKRRSDALQHWLFRQFRMRNARGEERDLLHIFAATAQRVPPSGAGECCAPKLLQYAFLHDLRPLAMAEFWWGASPKTELRRHLHYYPACRGKCKPILEFMLRGMDVAKNPLDSLEKKTLEIVYEDAFLAVVNKPEGMLSVPGKSCRESVDSVLRTRWPEVDGPIMVHRLDMATSGLLVAAKTTAVYRLLQAQFARREVSKRYVALLVSRPNAAPRGTISLPIRPDPLDRPRQIVDWEHGKTAVTDYQIDGESGAFTRVTLWPRTGRTHQLRVHCAHIDGLNAPIVGDTLYGLSADRLYLHAAEIAFTHPVTGKRLAFTREPEF</sequence>
<keyword evidence="1" id="KW-0175">Coiled coil</keyword>
<protein>
    <recommendedName>
        <fullName evidence="2">Pseudouridine synthase RsuA/RluA-like domain-containing protein</fullName>
    </recommendedName>
</protein>
<evidence type="ECO:0000256" key="1">
    <source>
        <dbReference type="SAM" id="Coils"/>
    </source>
</evidence>
<organism evidence="3 4">
    <name type="scientific">Hoylesella enoeca</name>
    <dbReference type="NCBI Taxonomy" id="76123"/>
    <lineage>
        <taxon>Bacteria</taxon>
        <taxon>Pseudomonadati</taxon>
        <taxon>Bacteroidota</taxon>
        <taxon>Bacteroidia</taxon>
        <taxon>Bacteroidales</taxon>
        <taxon>Prevotellaceae</taxon>
        <taxon>Hoylesella</taxon>
    </lineage>
</organism>
<dbReference type="Proteomes" id="UP000056252">
    <property type="component" value="Chromosome"/>
</dbReference>
<dbReference type="OrthoDB" id="9807829at2"/>
<proteinExistence type="predicted"/>
<evidence type="ECO:0000259" key="2">
    <source>
        <dbReference type="Pfam" id="PF00849"/>
    </source>
</evidence>
<accession>A0A0S2KNG0</accession>
<dbReference type="AlphaFoldDB" id="A0A0S2KNG0"/>
<feature type="domain" description="Pseudouridine synthase RsuA/RluA-like" evidence="2">
    <location>
        <begin position="342"/>
        <end position="489"/>
    </location>
</feature>
<evidence type="ECO:0000313" key="4">
    <source>
        <dbReference type="Proteomes" id="UP000056252"/>
    </source>
</evidence>
<dbReference type="RefSeq" id="WP_025065571.1">
    <property type="nucleotide sequence ID" value="NZ_CP013195.1"/>
</dbReference>
<keyword evidence="4" id="KW-1185">Reference proteome</keyword>
<evidence type="ECO:0000313" key="3">
    <source>
        <dbReference type="EMBL" id="ALO49567.1"/>
    </source>
</evidence>
<name>A0A0S2KNG0_9BACT</name>
<dbReference type="PANTHER" id="PTHR21600">
    <property type="entry name" value="MITOCHONDRIAL RNA PSEUDOURIDINE SYNTHASE"/>
    <property type="match status" value="1"/>
</dbReference>
<dbReference type="GO" id="GO:0009982">
    <property type="term" value="F:pseudouridine synthase activity"/>
    <property type="evidence" value="ECO:0007669"/>
    <property type="project" value="InterPro"/>
</dbReference>
<dbReference type="Pfam" id="PF00849">
    <property type="entry name" value="PseudoU_synth_2"/>
    <property type="match status" value="1"/>
</dbReference>
<gene>
    <name evidence="3" type="ORF">AS203_11135</name>
</gene>
<reference evidence="4" key="1">
    <citation type="submission" date="2015-11" db="EMBL/GenBank/DDBJ databases">
        <authorList>
            <person name="Holder M.E."/>
            <person name="Ajami N.J."/>
            <person name="Petrosino J.F."/>
        </authorList>
    </citation>
    <scope>NUCLEOTIDE SEQUENCE [LARGE SCALE GENOMIC DNA]</scope>
    <source>
        <strain evidence="4">F0113</strain>
    </source>
</reference>
<dbReference type="SUPFAM" id="SSF55120">
    <property type="entry name" value="Pseudouridine synthase"/>
    <property type="match status" value="1"/>
</dbReference>
<dbReference type="Gene3D" id="3.30.2350.10">
    <property type="entry name" value="Pseudouridine synthase"/>
    <property type="match status" value="1"/>
</dbReference>
<dbReference type="InterPro" id="IPR050188">
    <property type="entry name" value="RluA_PseudoU_synthase"/>
</dbReference>
<dbReference type="STRING" id="76123.AS203_11135"/>
<dbReference type="CDD" id="cd02869">
    <property type="entry name" value="PseudoU_synth_RluA_like"/>
    <property type="match status" value="1"/>
</dbReference>
<dbReference type="GO" id="GO:0003723">
    <property type="term" value="F:RNA binding"/>
    <property type="evidence" value="ECO:0007669"/>
    <property type="project" value="InterPro"/>
</dbReference>
<dbReference type="InterPro" id="IPR006145">
    <property type="entry name" value="PsdUridine_synth_RsuA/RluA"/>
</dbReference>
<dbReference type="InterPro" id="IPR020103">
    <property type="entry name" value="PsdUridine_synth_cat_dom_sf"/>
</dbReference>
<feature type="coiled-coil region" evidence="1">
    <location>
        <begin position="100"/>
        <end position="199"/>
    </location>
</feature>
<dbReference type="eggNOG" id="COG0564">
    <property type="taxonomic scope" value="Bacteria"/>
</dbReference>
<dbReference type="GO" id="GO:0000455">
    <property type="term" value="P:enzyme-directed rRNA pseudouridine synthesis"/>
    <property type="evidence" value="ECO:0007669"/>
    <property type="project" value="TreeGrafter"/>
</dbReference>
<dbReference type="PROSITE" id="PS01129">
    <property type="entry name" value="PSI_RLU"/>
    <property type="match status" value="1"/>
</dbReference>
<dbReference type="InterPro" id="IPR006224">
    <property type="entry name" value="PsdUridine_synth_RluA-like_CS"/>
</dbReference>
<dbReference type="EMBL" id="CP013195">
    <property type="protein sequence ID" value="ALO49567.1"/>
    <property type="molecule type" value="Genomic_DNA"/>
</dbReference>
<dbReference type="PANTHER" id="PTHR21600:SF89">
    <property type="entry name" value="RIBOSOMAL LARGE SUBUNIT PSEUDOURIDINE SYNTHASE A"/>
    <property type="match status" value="1"/>
</dbReference>